<accession>A0A9X1FLQ8</accession>
<keyword evidence="4" id="KW-1185">Reference proteome</keyword>
<dbReference type="RefSeq" id="WP_219050495.1">
    <property type="nucleotide sequence ID" value="NZ_JAHWDP010000001.1"/>
</dbReference>
<evidence type="ECO:0000256" key="1">
    <source>
        <dbReference type="ARBA" id="ARBA00022729"/>
    </source>
</evidence>
<feature type="chain" id="PRO_5040962331" evidence="2">
    <location>
        <begin position="22"/>
        <end position="377"/>
    </location>
</feature>
<protein>
    <submittedName>
        <fullName evidence="3">T9SS type A sorting domain-containing protein</fullName>
    </submittedName>
</protein>
<dbReference type="Proteomes" id="UP001138686">
    <property type="component" value="Unassembled WGS sequence"/>
</dbReference>
<evidence type="ECO:0000313" key="3">
    <source>
        <dbReference type="EMBL" id="MBW2936682.1"/>
    </source>
</evidence>
<evidence type="ECO:0000256" key="2">
    <source>
        <dbReference type="SAM" id="SignalP"/>
    </source>
</evidence>
<name>A0A9X1FLQ8_9FLAO</name>
<dbReference type="NCBIfam" id="TIGR04183">
    <property type="entry name" value="Por_Secre_tail"/>
    <property type="match status" value="1"/>
</dbReference>
<dbReference type="AlphaFoldDB" id="A0A9X1FLQ8"/>
<evidence type="ECO:0000313" key="4">
    <source>
        <dbReference type="Proteomes" id="UP001138686"/>
    </source>
</evidence>
<dbReference type="InterPro" id="IPR026444">
    <property type="entry name" value="Secre_tail"/>
</dbReference>
<organism evidence="3 4">
    <name type="scientific">Halomarinibacterium sedimenti</name>
    <dbReference type="NCBI Taxonomy" id="2857106"/>
    <lineage>
        <taxon>Bacteria</taxon>
        <taxon>Pseudomonadati</taxon>
        <taxon>Bacteroidota</taxon>
        <taxon>Flavobacteriia</taxon>
        <taxon>Flavobacteriales</taxon>
        <taxon>Flavobacteriaceae</taxon>
        <taxon>Halomarinibacterium</taxon>
    </lineage>
</organism>
<sequence>MKATKLILSVFTILLTMTISAQTSHYIYVSDAGNFNIPTSQVLRYDLDGSNPQVFISSDDFAAQSVGWPQDILFLEDQGVVLISCLIGNKITKHDANTGAYIEDFAAVPGGPTRMKIGPDNTIYVVQWSNTDNKVLRFEQDGTPLGEYTDIGVGRSVGLDFDLVGNMYVGSYGSNTVTKFDSSGISQGVLIDTQLSGPTNVLVEQGGTILVLNWNGGNIERFDNNGNHIETFTTTVTQPEGIAIHPVTFNYVVGNGGPGQIDEFSNDGTFQGSIVSSGSGGLLQPNAVVFRDATLAVKDFKKSKILVSPTMGSEFKLNTLETQFLDSIEVFTILGQKVDTIAVAQESWSATKLSEGIYILVAKQGANTFTQKIMVKK</sequence>
<comment type="caution">
    <text evidence="3">The sequence shown here is derived from an EMBL/GenBank/DDBJ whole genome shotgun (WGS) entry which is preliminary data.</text>
</comment>
<proteinExistence type="predicted"/>
<feature type="signal peptide" evidence="2">
    <location>
        <begin position="1"/>
        <end position="21"/>
    </location>
</feature>
<dbReference type="EMBL" id="JAHWDP010000001">
    <property type="protein sequence ID" value="MBW2936682.1"/>
    <property type="molecule type" value="Genomic_DNA"/>
</dbReference>
<keyword evidence="1 2" id="KW-0732">Signal</keyword>
<reference evidence="3" key="1">
    <citation type="submission" date="2021-07" db="EMBL/GenBank/DDBJ databases">
        <title>Aureisphaera sp. CAU 1614 isolated from sea sediment.</title>
        <authorList>
            <person name="Kim W."/>
        </authorList>
    </citation>
    <scope>NUCLEOTIDE SEQUENCE</scope>
    <source>
        <strain evidence="3">CAU 1614</strain>
    </source>
</reference>
<gene>
    <name evidence="3" type="ORF">KXJ69_01105</name>
</gene>